<reference evidence="1" key="1">
    <citation type="journal article" date="2021" name="Nat. Commun.">
        <title>Genetic determinants of endophytism in the Arabidopsis root mycobiome.</title>
        <authorList>
            <person name="Mesny F."/>
            <person name="Miyauchi S."/>
            <person name="Thiergart T."/>
            <person name="Pickel B."/>
            <person name="Atanasova L."/>
            <person name="Karlsson M."/>
            <person name="Huettel B."/>
            <person name="Barry K.W."/>
            <person name="Haridas S."/>
            <person name="Chen C."/>
            <person name="Bauer D."/>
            <person name="Andreopoulos W."/>
            <person name="Pangilinan J."/>
            <person name="LaButti K."/>
            <person name="Riley R."/>
            <person name="Lipzen A."/>
            <person name="Clum A."/>
            <person name="Drula E."/>
            <person name="Henrissat B."/>
            <person name="Kohler A."/>
            <person name="Grigoriev I.V."/>
            <person name="Martin F.M."/>
            <person name="Hacquard S."/>
        </authorList>
    </citation>
    <scope>NUCLEOTIDE SEQUENCE</scope>
    <source>
        <strain evidence="1">MPI-CAGE-CH-0230</strain>
    </source>
</reference>
<accession>A0A9P8XZI2</accession>
<sequence>MDAQRGVADVVSVRDKHQSTSVQLGLQTVLCRGHGRSLKTLITIGLGLILLTQLLQQKHGFAHAKVLRQRAQGSPRHYLPGWIDRADQDVADYDTCRKKLRHPNWSPLTDEWDCERLYFPLRPMIHTVREVKAQLLFELIAPNRYIDSENNTANITLTGGPEDENFARSFIEEELLIHDNMDDLILVLKDMRKRRSWDTQSEIYPWIRDIRDLWGSCCKNICDSMWYKCDRPLTDYPRQQWSYLEYQRLKYTGIYNETGMALVTRRSQRVANNLDELVTAFRAQPPVWSTLPATMKICPSPDLAHLRDRRILALLGQVCHKYEVADQHRSCSGHDVDKIDHQGSTPDCFYHGAAGPVIFRQLVAPQGVEVSPYFRAWVMADPQGDVMGTLSYWERTSGRPVETDPVLLLTAS</sequence>
<organism evidence="1 2">
    <name type="scientific">Microdochium trichocladiopsis</name>
    <dbReference type="NCBI Taxonomy" id="1682393"/>
    <lineage>
        <taxon>Eukaryota</taxon>
        <taxon>Fungi</taxon>
        <taxon>Dikarya</taxon>
        <taxon>Ascomycota</taxon>
        <taxon>Pezizomycotina</taxon>
        <taxon>Sordariomycetes</taxon>
        <taxon>Xylariomycetidae</taxon>
        <taxon>Xylariales</taxon>
        <taxon>Microdochiaceae</taxon>
        <taxon>Microdochium</taxon>
    </lineage>
</organism>
<gene>
    <name evidence="1" type="ORF">B0I36DRAFT_330940</name>
</gene>
<evidence type="ECO:0000313" key="1">
    <source>
        <dbReference type="EMBL" id="KAH7026580.1"/>
    </source>
</evidence>
<dbReference type="EMBL" id="JAGTJQ010000008">
    <property type="protein sequence ID" value="KAH7026580.1"/>
    <property type="molecule type" value="Genomic_DNA"/>
</dbReference>
<protein>
    <submittedName>
        <fullName evidence="1">Uncharacterized protein</fullName>
    </submittedName>
</protein>
<dbReference type="RefSeq" id="XP_046009797.1">
    <property type="nucleotide sequence ID" value="XM_046154907.1"/>
</dbReference>
<dbReference type="OrthoDB" id="4765570at2759"/>
<proteinExistence type="predicted"/>
<name>A0A9P8XZI2_9PEZI</name>
<dbReference type="AlphaFoldDB" id="A0A9P8XZI2"/>
<evidence type="ECO:0000313" key="2">
    <source>
        <dbReference type="Proteomes" id="UP000756346"/>
    </source>
</evidence>
<keyword evidence="2" id="KW-1185">Reference proteome</keyword>
<dbReference type="Proteomes" id="UP000756346">
    <property type="component" value="Unassembled WGS sequence"/>
</dbReference>
<dbReference type="GeneID" id="70184453"/>
<comment type="caution">
    <text evidence="1">The sequence shown here is derived from an EMBL/GenBank/DDBJ whole genome shotgun (WGS) entry which is preliminary data.</text>
</comment>